<reference evidence="2" key="1">
    <citation type="journal article" date="2021" name="PeerJ">
        <title>Extensive microbial diversity within the chicken gut microbiome revealed by metagenomics and culture.</title>
        <authorList>
            <person name="Gilroy R."/>
            <person name="Ravi A."/>
            <person name="Getino M."/>
            <person name="Pursley I."/>
            <person name="Horton D.L."/>
            <person name="Alikhan N.F."/>
            <person name="Baker D."/>
            <person name="Gharbi K."/>
            <person name="Hall N."/>
            <person name="Watson M."/>
            <person name="Adriaenssens E.M."/>
            <person name="Foster-Nyarko E."/>
            <person name="Jarju S."/>
            <person name="Secka A."/>
            <person name="Antonio M."/>
            <person name="Oren A."/>
            <person name="Chaudhuri R.R."/>
            <person name="La Ragione R."/>
            <person name="Hildebrand F."/>
            <person name="Pallen M.J."/>
        </authorList>
    </citation>
    <scope>NUCLEOTIDE SEQUENCE</scope>
    <source>
        <strain evidence="2">CHK185-1770</strain>
    </source>
</reference>
<keyword evidence="1" id="KW-0732">Signal</keyword>
<name>A0A9D2MTW6_9FIRM</name>
<gene>
    <name evidence="2" type="ORF">H9710_02605</name>
</gene>
<dbReference type="PROSITE" id="PS51257">
    <property type="entry name" value="PROKAR_LIPOPROTEIN"/>
    <property type="match status" value="1"/>
</dbReference>
<comment type="caution">
    <text evidence="2">The sequence shown here is derived from an EMBL/GenBank/DDBJ whole genome shotgun (WGS) entry which is preliminary data.</text>
</comment>
<sequence>MKKLFSLLVCLGLCLGMLCGCQGDQPKEGALTQPPELTLSTGKTQALLRSGSYGWEYPTKSGQRVAVVADSIHPLDAQLSPVLGDGQATLLWEGSSAPESVSVCCWPEEDLGNVSAESTEVPWEGEGFSLKEGGWIYEISAQWEEELGSGNASYCVYVLSGEKAAAAWEAIPEAPPALTVSCGEAQTEALVTGSIWDVLQEDGTYQAEQSGELFPQAEAIWEQLPRLEGTGQATLTWEGTEPYMPPSVTAQNAQGETREVSLEGNTFTLLEGEWMYGVLAGWQSRSYGTQNGAEYVFLGVN</sequence>
<reference evidence="2" key="2">
    <citation type="submission" date="2021-04" db="EMBL/GenBank/DDBJ databases">
        <authorList>
            <person name="Gilroy R."/>
        </authorList>
    </citation>
    <scope>NUCLEOTIDE SEQUENCE</scope>
    <source>
        <strain evidence="2">CHK185-1770</strain>
    </source>
</reference>
<feature type="signal peptide" evidence="1">
    <location>
        <begin position="1"/>
        <end position="22"/>
    </location>
</feature>
<dbReference type="AlphaFoldDB" id="A0A9D2MTW6"/>
<proteinExistence type="predicted"/>
<evidence type="ECO:0000256" key="1">
    <source>
        <dbReference type="SAM" id="SignalP"/>
    </source>
</evidence>
<dbReference type="Proteomes" id="UP000826793">
    <property type="component" value="Unassembled WGS sequence"/>
</dbReference>
<evidence type="ECO:0000313" key="2">
    <source>
        <dbReference type="EMBL" id="HJB97452.1"/>
    </source>
</evidence>
<dbReference type="EMBL" id="DWXG01000022">
    <property type="protein sequence ID" value="HJB97452.1"/>
    <property type="molecule type" value="Genomic_DNA"/>
</dbReference>
<organism evidence="2 3">
    <name type="scientific">Candidatus Acutalibacter pullicola</name>
    <dbReference type="NCBI Taxonomy" id="2838417"/>
    <lineage>
        <taxon>Bacteria</taxon>
        <taxon>Bacillati</taxon>
        <taxon>Bacillota</taxon>
        <taxon>Clostridia</taxon>
        <taxon>Eubacteriales</taxon>
        <taxon>Acutalibacteraceae</taxon>
        <taxon>Acutalibacter</taxon>
    </lineage>
</organism>
<evidence type="ECO:0000313" key="3">
    <source>
        <dbReference type="Proteomes" id="UP000826793"/>
    </source>
</evidence>
<accession>A0A9D2MTW6</accession>
<feature type="chain" id="PRO_5039697466" evidence="1">
    <location>
        <begin position="23"/>
        <end position="301"/>
    </location>
</feature>
<protein>
    <submittedName>
        <fullName evidence="2">Uncharacterized protein</fullName>
    </submittedName>
</protein>